<feature type="binding site" evidence="5">
    <location>
        <position position="197"/>
    </location>
    <ligand>
        <name>Fe cation</name>
        <dbReference type="ChEBI" id="CHEBI:24875"/>
        <label>2</label>
    </ligand>
</feature>
<keyword evidence="2 5" id="KW-0378">Hydrolase</keyword>
<dbReference type="NCBIfam" id="NF008359">
    <property type="entry name" value="PRK11148.1"/>
    <property type="match status" value="1"/>
</dbReference>
<reference evidence="7 8" key="1">
    <citation type="journal article" date="2017" name="Elife">
        <title>Extensive horizontal gene transfer in cheese-associated bacteria.</title>
        <authorList>
            <person name="Bonham K.S."/>
            <person name="Wolfe B.E."/>
            <person name="Dutton R.J."/>
        </authorList>
    </citation>
    <scope>NUCLEOTIDE SEQUENCE [LARGE SCALE GENOMIC DNA]</scope>
    <source>
        <strain evidence="7 8">JB196</strain>
    </source>
</reference>
<feature type="binding site" evidence="5">
    <location>
        <position position="16"/>
    </location>
    <ligand>
        <name>Fe cation</name>
        <dbReference type="ChEBI" id="CHEBI:24875"/>
        <label>1</label>
    </ligand>
</feature>
<gene>
    <name evidence="5" type="primary">cpdA</name>
    <name evidence="7" type="ORF">CIK83_10145</name>
</gene>
<accession>A0A368LQ04</accession>
<evidence type="ECO:0000313" key="8">
    <source>
        <dbReference type="Proteomes" id="UP000252479"/>
    </source>
</evidence>
<feature type="binding site" evidence="5">
    <location>
        <position position="88"/>
    </location>
    <ligand>
        <name>Fe cation</name>
        <dbReference type="ChEBI" id="CHEBI:24875"/>
        <label>2</label>
    </ligand>
</feature>
<keyword evidence="5" id="KW-0547">Nucleotide-binding</keyword>
<sequence length="269" mass="30360">MIEPNLDDVTLVQITDTHLFSDSEGELLGVNTLNSFSAVVNDVLESGLEYHAIIMTGDVSQDHTDVSYSRFEHGILPLKQDCYWLPGNHDYKPSMHSIYPSTQIKDDTYLQIGKHWQVILLDSQVEGSPHGFLSEQQLEYLDSVLKQHPDRFSLVLLHHHPVLVGSQWLDKHCLHNSNDFWGVIKPHQNVKGILCGHVHQDFHQVHLGVSVVTSPSTCIQFKPNSDDFALEKVSPGWRALTLKANGVIDTQVYRLADEAFLPDFDAQGY</sequence>
<dbReference type="InterPro" id="IPR050884">
    <property type="entry name" value="CNP_phosphodiesterase-III"/>
</dbReference>
<comment type="caution">
    <text evidence="7">The sequence shown here is derived from an EMBL/GenBank/DDBJ whole genome shotgun (WGS) entry which is preliminary data.</text>
</comment>
<comment type="cofactor">
    <cofactor evidence="5">
        <name>Fe(2+)</name>
        <dbReference type="ChEBI" id="CHEBI:29033"/>
    </cofactor>
    <text evidence="5">Binds 2 Fe(2+) ions per subunit.</text>
</comment>
<dbReference type="GeneID" id="303189286"/>
<comment type="similarity">
    <text evidence="4 5">Belongs to the cyclic nucleotide phosphodiesterase class-III family.</text>
</comment>
<dbReference type="InterPro" id="IPR026575">
    <property type="entry name" value="GpdQ/CpdA-like"/>
</dbReference>
<feature type="binding site" evidence="5">
    <location>
        <begin position="88"/>
        <end position="89"/>
    </location>
    <ligand>
        <name>AMP</name>
        <dbReference type="ChEBI" id="CHEBI:456215"/>
    </ligand>
</feature>
<organism evidence="7 8">
    <name type="scientific">Vibrio casei</name>
    <dbReference type="NCBI Taxonomy" id="673372"/>
    <lineage>
        <taxon>Bacteria</taxon>
        <taxon>Pseudomonadati</taxon>
        <taxon>Pseudomonadota</taxon>
        <taxon>Gammaproteobacteria</taxon>
        <taxon>Vibrionales</taxon>
        <taxon>Vibrionaceae</taxon>
        <taxon>Vibrio</taxon>
    </lineage>
</organism>
<dbReference type="Proteomes" id="UP000252479">
    <property type="component" value="Unassembled WGS sequence"/>
</dbReference>
<dbReference type="RefSeq" id="WP_086960786.1">
    <property type="nucleotide sequence ID" value="NZ_AP018680.1"/>
</dbReference>
<feature type="binding site" evidence="5">
    <location>
        <position position="199"/>
    </location>
    <ligand>
        <name>AMP</name>
        <dbReference type="ChEBI" id="CHEBI:456215"/>
    </ligand>
</feature>
<dbReference type="PANTHER" id="PTHR42988">
    <property type="entry name" value="PHOSPHOHYDROLASE"/>
    <property type="match status" value="1"/>
</dbReference>
<evidence type="ECO:0000259" key="6">
    <source>
        <dbReference type="Pfam" id="PF00149"/>
    </source>
</evidence>
<evidence type="ECO:0000256" key="4">
    <source>
        <dbReference type="ARBA" id="ARBA00025742"/>
    </source>
</evidence>
<dbReference type="EMBL" id="QPGL01000001">
    <property type="protein sequence ID" value="RCS73918.1"/>
    <property type="molecule type" value="Genomic_DNA"/>
</dbReference>
<dbReference type="EC" id="3.1.4.53" evidence="5"/>
<dbReference type="GO" id="GO:0004115">
    <property type="term" value="F:3',5'-cyclic-AMP phosphodiesterase activity"/>
    <property type="evidence" value="ECO:0007669"/>
    <property type="project" value="UniProtKB-UniRule"/>
</dbReference>
<dbReference type="Gene3D" id="3.60.21.10">
    <property type="match status" value="1"/>
</dbReference>
<name>A0A368LQ04_9VIBR</name>
<feature type="binding site" evidence="5">
    <location>
        <position position="58"/>
    </location>
    <ligand>
        <name>Fe cation</name>
        <dbReference type="ChEBI" id="CHEBI:24875"/>
        <label>1</label>
    </ligand>
</feature>
<proteinExistence type="inferred from homology"/>
<evidence type="ECO:0000313" key="7">
    <source>
        <dbReference type="EMBL" id="RCS73918.1"/>
    </source>
</evidence>
<dbReference type="InterPro" id="IPR029052">
    <property type="entry name" value="Metallo-depent_PP-like"/>
</dbReference>
<dbReference type="InterPro" id="IPR004843">
    <property type="entry name" value="Calcineurin-like_PHP"/>
</dbReference>
<feature type="binding site" evidence="5">
    <location>
        <position position="58"/>
    </location>
    <ligand>
        <name>Fe cation</name>
        <dbReference type="ChEBI" id="CHEBI:24875"/>
        <label>2</label>
    </ligand>
</feature>
<keyword evidence="5" id="KW-0114">cAMP</keyword>
<dbReference type="SUPFAM" id="SSF56300">
    <property type="entry name" value="Metallo-dependent phosphatases"/>
    <property type="match status" value="1"/>
</dbReference>
<dbReference type="InterPro" id="IPR046379">
    <property type="entry name" value="cAMP_phosphodiest_CpdA"/>
</dbReference>
<feature type="binding site" evidence="5">
    <location>
        <position position="199"/>
    </location>
    <ligand>
        <name>Fe cation</name>
        <dbReference type="ChEBI" id="CHEBI:24875"/>
        <label>1</label>
    </ligand>
</feature>
<dbReference type="CDD" id="cd07402">
    <property type="entry name" value="MPP_GpdQ"/>
    <property type="match status" value="1"/>
</dbReference>
<protein>
    <recommendedName>
        <fullName evidence="5">3',5'-cyclic adenosine monophosphate phosphodiesterase CpdA</fullName>
        <shortName evidence="5">3',5'-cyclic AMP phosphodiesterase</shortName>
        <shortName evidence="5">cAMP phosphodiesterase</shortName>
        <ecNumber evidence="5">3.1.4.53</ecNumber>
    </recommendedName>
</protein>
<dbReference type="OrthoDB" id="9784378at2"/>
<evidence type="ECO:0000256" key="5">
    <source>
        <dbReference type="HAMAP-Rule" id="MF_00905"/>
    </source>
</evidence>
<dbReference type="GO" id="GO:0046872">
    <property type="term" value="F:metal ion binding"/>
    <property type="evidence" value="ECO:0007669"/>
    <property type="project" value="UniProtKB-UniRule"/>
</dbReference>
<evidence type="ECO:0000256" key="3">
    <source>
        <dbReference type="ARBA" id="ARBA00023004"/>
    </source>
</evidence>
<feature type="domain" description="Calcineurin-like phosphoesterase" evidence="6">
    <location>
        <begin position="10"/>
        <end position="200"/>
    </location>
</feature>
<dbReference type="Pfam" id="PF00149">
    <property type="entry name" value="Metallophos"/>
    <property type="match status" value="1"/>
</dbReference>
<feature type="binding site" evidence="5">
    <location>
        <position position="18"/>
    </location>
    <ligand>
        <name>Fe cation</name>
        <dbReference type="ChEBI" id="CHEBI:24875"/>
        <label>1</label>
    </ligand>
</feature>
<feature type="binding site" evidence="5">
    <location>
        <position position="18"/>
    </location>
    <ligand>
        <name>AMP</name>
        <dbReference type="ChEBI" id="CHEBI:456215"/>
    </ligand>
</feature>
<evidence type="ECO:0000256" key="2">
    <source>
        <dbReference type="ARBA" id="ARBA00022801"/>
    </source>
</evidence>
<dbReference type="AlphaFoldDB" id="A0A368LQ04"/>
<dbReference type="PANTHER" id="PTHR42988:SF2">
    <property type="entry name" value="CYCLIC NUCLEOTIDE PHOSPHODIESTERASE CBUA0032-RELATED"/>
    <property type="match status" value="1"/>
</dbReference>
<dbReference type="GO" id="GO:0000166">
    <property type="term" value="F:nucleotide binding"/>
    <property type="evidence" value="ECO:0007669"/>
    <property type="project" value="UniProtKB-UniRule"/>
</dbReference>
<comment type="function">
    <text evidence="5">Hydrolyzes cAMP to 5'-AMP. Plays an important regulatory role in modulating the intracellular concentration of cAMP, thereby influencing cAMP-dependent processes.</text>
</comment>
<feature type="binding site" evidence="5">
    <location>
        <position position="58"/>
    </location>
    <ligand>
        <name>AMP</name>
        <dbReference type="ChEBI" id="CHEBI:456215"/>
    </ligand>
</feature>
<keyword evidence="1 5" id="KW-0479">Metal-binding</keyword>
<feature type="binding site" evidence="5">
    <location>
        <position position="158"/>
    </location>
    <ligand>
        <name>Fe cation</name>
        <dbReference type="ChEBI" id="CHEBI:24875"/>
        <label>2</label>
    </ligand>
</feature>
<keyword evidence="3 5" id="KW-0408">Iron</keyword>
<evidence type="ECO:0000256" key="1">
    <source>
        <dbReference type="ARBA" id="ARBA00022723"/>
    </source>
</evidence>
<keyword evidence="8" id="KW-1185">Reference proteome</keyword>
<dbReference type="HAMAP" id="MF_00905">
    <property type="entry name" value="cAMP_phosphodiest_CpdA"/>
    <property type="match status" value="1"/>
</dbReference>
<comment type="catalytic activity">
    <reaction evidence="5">
        <text>3',5'-cyclic AMP + H2O = AMP + H(+)</text>
        <dbReference type="Rhea" id="RHEA:25277"/>
        <dbReference type="ChEBI" id="CHEBI:15377"/>
        <dbReference type="ChEBI" id="CHEBI:15378"/>
        <dbReference type="ChEBI" id="CHEBI:58165"/>
        <dbReference type="ChEBI" id="CHEBI:456215"/>
        <dbReference type="EC" id="3.1.4.53"/>
    </reaction>
</comment>